<evidence type="ECO:0000256" key="1">
    <source>
        <dbReference type="SAM" id="MobiDB-lite"/>
    </source>
</evidence>
<feature type="compositionally biased region" description="Basic and acidic residues" evidence="1">
    <location>
        <begin position="1914"/>
        <end position="1924"/>
    </location>
</feature>
<feature type="region of interest" description="Disordered" evidence="1">
    <location>
        <begin position="1879"/>
        <end position="1930"/>
    </location>
</feature>
<feature type="compositionally biased region" description="Basic residues" evidence="1">
    <location>
        <begin position="401"/>
        <end position="412"/>
    </location>
</feature>
<feature type="compositionally biased region" description="Polar residues" evidence="1">
    <location>
        <begin position="929"/>
        <end position="939"/>
    </location>
</feature>
<feature type="compositionally biased region" description="Polar residues" evidence="1">
    <location>
        <begin position="707"/>
        <end position="732"/>
    </location>
</feature>
<organism evidence="2 3">
    <name type="scientific">Meira miltonrushii</name>
    <dbReference type="NCBI Taxonomy" id="1280837"/>
    <lineage>
        <taxon>Eukaryota</taxon>
        <taxon>Fungi</taxon>
        <taxon>Dikarya</taxon>
        <taxon>Basidiomycota</taxon>
        <taxon>Ustilaginomycotina</taxon>
        <taxon>Exobasidiomycetes</taxon>
        <taxon>Exobasidiales</taxon>
        <taxon>Brachybasidiaceae</taxon>
        <taxon>Meira</taxon>
    </lineage>
</organism>
<dbReference type="PANTHER" id="PTHR37988:SF1">
    <property type="entry name" value="UPF0592 MEMBRANE PROTEIN C7D4.03C"/>
    <property type="match status" value="1"/>
</dbReference>
<evidence type="ECO:0000313" key="3">
    <source>
        <dbReference type="Proteomes" id="UP000245771"/>
    </source>
</evidence>
<dbReference type="Proteomes" id="UP000245771">
    <property type="component" value="Unassembled WGS sequence"/>
</dbReference>
<sequence>MANHIYQPQVQSIQTGMYSGGSKDRNGSSSSLTFKPGWDTINSSGVGNNPSGQHDEQPSFSASNASLPGALGIQPPFAQTDSAGRFSNASINSDMDTSASPISSTYSRRIISNGNSSYETTHSAMHSNQNDQQIRRHYSSGFNGMDKNHVASNNAMNAGQTNGSSLNDSHESANLNRTRTDSISSNGSAATAASTSNASNNMRNFLVPIGATGARQKLSILSASQRPRTAQSAITPSFGSTSGTASGSFVKTSSPSMATSTAPPARRARPTTSEGHADPRTTFQRSESDLQATRRLSGGQRSVDESHTSIHSIRDDEDDDVPSIRSQSARKKASFEKASRVMGTSGFASMSNPPSTTRTRRKTSAQGAHDSNSSKGSGVYANSGAHSSSGSISSIGGGSNHSRKGSLYKHRSGSQSSLHSLSSLRDAAQSIFGGNKNVEKEEKHDSGVAPQRSASQSSATKSNNPDPNANNEKRSVSTNKPDGLFGGLGRSISSGAVGESESGRRPRSSSGTKDLAGQVKTGFKNMFSRSGKNSRPSTAISSISSPQPVAGDPLASGASYSHYHQNASQNSQEMFDPRRPPQKQHSLDRNVGWQHTRTSSNTSGRMMGANYAPEEQDHSRGPPNGSWTSPLLQHRVSEESDGGASGPMRPRIVGRLPSKEYASAYPPSTSRPRTAPSVKSFDSVRTGDSATNYDDRGEQDRGKTPIPSANGSGHRTPTPRRPSNSSTQTASTAREYENNAGMPPSHPYDQQEGETRTSRDFPTNPASARRMESVYAGVLTSAGVPIQERSPESMYSAPNSSRNLSPALSDRPSVPLTSPLLASVLGQQGLPPIAIPQMPVQSPPRQRKAADRSNSTSTISRSPSTEDSAQVITPSTSSMTAISTPSPKPAIPVKSRNRIASMQTLDDAFSPASDHPSSTTSSSYAHSSPRTPTQDTPTKTNEDGDSIVTKTPTKGGNVEDASKVLKAKDGTPLIDPSTFVPPDALLRTRRGLPVRKTTMDEKASAENGEALNGKGTSEGAVQKPFKSPLAALELSNSPLIQDGYSWTPSKSDKATPSTGKGPDGQIISFNSSDYDPFDGDESADAISLLPTSAWAEVEASLLRFKAIPAQSTNDKGQLLRTVLLPFLALEAETPDTRVTGSGPYQAAKARRKLFFDWIRQLLVELQSIQTSADRGAILESIACIIESRNFNSNILENDAEDQQTFFGVLGHILNYAIGELNKKGVYQNTLIFSGRLLAVAFFRIEGVASKLLRALPVNRFALERVANEAQWNDRQPVEWEKFKGQFSTWLHDFCFEDARSYLKMLDSQSGQTEEDDRFLVRQEHVEVEMSGNWLRRWQSDDSELFFSFCRSYHRQLAGAFASQQQKNAGVNLELDRQLFFGGPGFAHLATCIHQKCLSLVHRDILSVTTLSSQKNFNPGETANVLSGSTAGKPRHLEAANRRCTAIVVDIVRTSSATTRTSMFAAMLGIHVKCLVKRTSLYDVQGVFCLLDWLDGVLSHMENAEMVVAEFVDIDFLLQTVWLLLKDADHALALMRTIAFCYSNFAVLTDTQKHRERFFEDILLHPAIFQKLFLSWSFTIRAYFLHLLVFRLARINDFSNPDDDPKGKTSVRVIKLFNRRLDEIRKRHDELSPPISSSDSQSEGDEEDDFARFKRRPQSFVSTIRHTPSVHKMETSSSAVTKAERVLGIGMPDPVLSSKAENKAQSRAAKWLRALGGKGSAKGGKGAAGMGGSGHQKMSSEMPKILNQPRNTLPRLDEIDIFSDDDEADGENDMNRSGFTARSDDGDVTPRAEDGLEFHFEPKAGHKDVSTAHSNGVPSAPIDSDTSALPAANEHINSEMSFDLQNPMPGVGGLPDGTTGNDPSQQRISRAFSRRRSLLPGPAYSLVHGGESESEADNMTERGEDDQFSMSGKSSLDEGTVRSRETPTSGFTAEKNRTSVFVIGQPYDRTLHIYAVQSLREYEQTVQEHDDFFSSQEDTESPQVPRLPIQWPAMWSE</sequence>
<feature type="region of interest" description="Disordered" evidence="1">
    <location>
        <begin position="831"/>
        <end position="981"/>
    </location>
</feature>
<feature type="compositionally biased region" description="Polar residues" evidence="1">
    <location>
        <begin position="346"/>
        <end position="355"/>
    </location>
</feature>
<feature type="compositionally biased region" description="Low complexity" evidence="1">
    <location>
        <begin position="237"/>
        <end position="273"/>
    </location>
</feature>
<feature type="compositionally biased region" description="Polar residues" evidence="1">
    <location>
        <begin position="223"/>
        <end position="235"/>
    </location>
</feature>
<feature type="compositionally biased region" description="Polar residues" evidence="1">
    <location>
        <begin position="77"/>
        <end position="102"/>
    </location>
</feature>
<proteinExistence type="predicted"/>
<dbReference type="PANTHER" id="PTHR37988">
    <property type="entry name" value="UPF0592 MEMBRANE PROTEIN C7D4.03C"/>
    <property type="match status" value="1"/>
</dbReference>
<gene>
    <name evidence="2" type="ORF">FA14DRAFT_173478</name>
</gene>
<feature type="compositionally biased region" description="Low complexity" evidence="1">
    <location>
        <begin position="666"/>
        <end position="677"/>
    </location>
</feature>
<feature type="compositionally biased region" description="Polar residues" evidence="1">
    <location>
        <begin position="364"/>
        <end position="376"/>
    </location>
</feature>
<feature type="compositionally biased region" description="Basic and acidic residues" evidence="1">
    <location>
        <begin position="693"/>
        <end position="703"/>
    </location>
</feature>
<feature type="compositionally biased region" description="Polar residues" evidence="1">
    <location>
        <begin position="1043"/>
        <end position="1058"/>
    </location>
</feature>
<feature type="region of interest" description="Disordered" evidence="1">
    <location>
        <begin position="1"/>
        <end position="102"/>
    </location>
</feature>
<feature type="compositionally biased region" description="Polar residues" evidence="1">
    <location>
        <begin position="40"/>
        <end position="66"/>
    </location>
</feature>
<protein>
    <recommendedName>
        <fullName evidence="4">DUF1765-domain-containing protein</fullName>
    </recommendedName>
</protein>
<feature type="region of interest" description="Disordered" evidence="1">
    <location>
        <begin position="1763"/>
        <end position="1791"/>
    </location>
</feature>
<feature type="compositionally biased region" description="Low complexity" evidence="1">
    <location>
        <begin position="184"/>
        <end position="196"/>
    </location>
</feature>
<feature type="region of interest" description="Disordered" evidence="1">
    <location>
        <begin position="1966"/>
        <end position="1987"/>
    </location>
</feature>
<feature type="compositionally biased region" description="Polar residues" evidence="1">
    <location>
        <begin position="593"/>
        <end position="604"/>
    </location>
</feature>
<feature type="compositionally biased region" description="Low complexity" evidence="1">
    <location>
        <begin position="910"/>
        <end position="928"/>
    </location>
</feature>
<feature type="compositionally biased region" description="Low complexity" evidence="1">
    <location>
        <begin position="413"/>
        <end position="424"/>
    </location>
</feature>
<feature type="compositionally biased region" description="Low complexity" evidence="1">
    <location>
        <begin position="534"/>
        <end position="546"/>
    </location>
</feature>
<dbReference type="RefSeq" id="XP_025354013.1">
    <property type="nucleotide sequence ID" value="XM_025500485.1"/>
</dbReference>
<feature type="compositionally biased region" description="Polar residues" evidence="1">
    <location>
        <begin position="150"/>
        <end position="183"/>
    </location>
</feature>
<feature type="compositionally biased region" description="Basic and acidic residues" evidence="1">
    <location>
        <begin position="1781"/>
        <end position="1791"/>
    </location>
</feature>
<evidence type="ECO:0000313" key="2">
    <source>
        <dbReference type="EMBL" id="PWN33711.1"/>
    </source>
</evidence>
<feature type="compositionally biased region" description="Polar residues" evidence="1">
    <location>
        <begin position="558"/>
        <end position="573"/>
    </location>
</feature>
<feature type="region of interest" description="Disordered" evidence="1">
    <location>
        <begin position="782"/>
        <end position="817"/>
    </location>
</feature>
<evidence type="ECO:0008006" key="4">
    <source>
        <dbReference type="Google" id="ProtNLM"/>
    </source>
</evidence>
<feature type="compositionally biased region" description="Gly residues" evidence="1">
    <location>
        <begin position="1715"/>
        <end position="1733"/>
    </location>
</feature>
<dbReference type="InParanoid" id="A0A316VCJ6"/>
<dbReference type="STRING" id="1280837.A0A316VCJ6"/>
<name>A0A316VCJ6_9BASI</name>
<feature type="compositionally biased region" description="Low complexity" evidence="1">
    <location>
        <begin position="853"/>
        <end position="865"/>
    </location>
</feature>
<feature type="compositionally biased region" description="Basic and acidic residues" evidence="1">
    <location>
        <begin position="302"/>
        <end position="314"/>
    </location>
</feature>
<keyword evidence="3" id="KW-1185">Reference proteome</keyword>
<feature type="compositionally biased region" description="Polar residues" evidence="1">
    <location>
        <begin position="1857"/>
        <end position="1866"/>
    </location>
</feature>
<feature type="compositionally biased region" description="Polar residues" evidence="1">
    <location>
        <begin position="866"/>
        <end position="885"/>
    </location>
</feature>
<feature type="region of interest" description="Disordered" evidence="1">
    <location>
        <begin position="1043"/>
        <end position="1066"/>
    </location>
</feature>
<feature type="region of interest" description="Disordered" evidence="1">
    <location>
        <begin position="1805"/>
        <end position="1826"/>
    </location>
</feature>
<feature type="region of interest" description="Disordered" evidence="1">
    <location>
        <begin position="996"/>
        <end position="1021"/>
    </location>
</feature>
<feature type="region of interest" description="Disordered" evidence="1">
    <location>
        <begin position="138"/>
        <end position="196"/>
    </location>
</feature>
<feature type="compositionally biased region" description="Polar residues" evidence="1">
    <location>
        <begin position="281"/>
        <end position="291"/>
    </location>
</feature>
<feature type="compositionally biased region" description="Polar residues" evidence="1">
    <location>
        <begin position="796"/>
        <end position="806"/>
    </location>
</feature>
<reference evidence="2 3" key="1">
    <citation type="journal article" date="2018" name="Mol. Biol. Evol.">
        <title>Broad Genomic Sampling Reveals a Smut Pathogenic Ancestry of the Fungal Clade Ustilaginomycotina.</title>
        <authorList>
            <person name="Kijpornyongpan T."/>
            <person name="Mondo S.J."/>
            <person name="Barry K."/>
            <person name="Sandor L."/>
            <person name="Lee J."/>
            <person name="Lipzen A."/>
            <person name="Pangilinan J."/>
            <person name="LaButti K."/>
            <person name="Hainaut M."/>
            <person name="Henrissat B."/>
            <person name="Grigoriev I.V."/>
            <person name="Spatafora J.W."/>
            <person name="Aime M.C."/>
        </authorList>
    </citation>
    <scope>NUCLEOTIDE SEQUENCE [LARGE SCALE GENOMIC DNA]</scope>
    <source>
        <strain evidence="2 3">MCA 3882</strain>
    </source>
</reference>
<feature type="compositionally biased region" description="Basic and acidic residues" evidence="1">
    <location>
        <begin position="960"/>
        <end position="969"/>
    </location>
</feature>
<feature type="compositionally biased region" description="Low complexity" evidence="1">
    <location>
        <begin position="381"/>
        <end position="394"/>
    </location>
</feature>
<feature type="region of interest" description="Disordered" evidence="1">
    <location>
        <begin position="1715"/>
        <end position="1739"/>
    </location>
</feature>
<dbReference type="Pfam" id="PF08578">
    <property type="entry name" value="DUF1765"/>
    <property type="match status" value="1"/>
</dbReference>
<dbReference type="GeneID" id="37022266"/>
<feature type="compositionally biased region" description="Polar residues" evidence="1">
    <location>
        <begin position="1"/>
        <end position="17"/>
    </location>
</feature>
<feature type="region of interest" description="Disordered" evidence="1">
    <location>
        <begin position="1841"/>
        <end position="1866"/>
    </location>
</feature>
<feature type="compositionally biased region" description="Basic and acidic residues" evidence="1">
    <location>
        <begin position="437"/>
        <end position="446"/>
    </location>
</feature>
<dbReference type="EMBL" id="KZ819604">
    <property type="protein sequence ID" value="PWN33711.1"/>
    <property type="molecule type" value="Genomic_DNA"/>
</dbReference>
<feature type="region of interest" description="Disordered" evidence="1">
    <location>
        <begin position="1627"/>
        <end position="1651"/>
    </location>
</feature>
<feature type="compositionally biased region" description="Low complexity" evidence="1">
    <location>
        <begin position="1631"/>
        <end position="1640"/>
    </location>
</feature>
<feature type="compositionally biased region" description="Acidic residues" evidence="1">
    <location>
        <begin position="1891"/>
        <end position="1906"/>
    </location>
</feature>
<feature type="compositionally biased region" description="Polar residues" evidence="1">
    <location>
        <begin position="452"/>
        <end position="480"/>
    </location>
</feature>
<accession>A0A316VCJ6</accession>
<dbReference type="OrthoDB" id="296767at2759"/>
<feature type="region of interest" description="Disordered" evidence="1">
    <location>
        <begin position="223"/>
        <end position="769"/>
    </location>
</feature>
<dbReference type="InterPro" id="IPR013887">
    <property type="entry name" value="UPF0592"/>
</dbReference>